<name>A0ABU9VM30_9BACI</name>
<evidence type="ECO:0000313" key="1">
    <source>
        <dbReference type="EMBL" id="MEN0644965.1"/>
    </source>
</evidence>
<proteinExistence type="predicted"/>
<comment type="caution">
    <text evidence="1">The sequence shown here is derived from an EMBL/GenBank/DDBJ whole genome shotgun (WGS) entry which is preliminary data.</text>
</comment>
<dbReference type="Proteomes" id="UP001418796">
    <property type="component" value="Unassembled WGS sequence"/>
</dbReference>
<evidence type="ECO:0000313" key="2">
    <source>
        <dbReference type="Proteomes" id="UP001418796"/>
    </source>
</evidence>
<organism evidence="1 2">
    <name type="scientific">Alkalicoccobacillus gibsonii</name>
    <dbReference type="NCBI Taxonomy" id="79881"/>
    <lineage>
        <taxon>Bacteria</taxon>
        <taxon>Bacillati</taxon>
        <taxon>Bacillota</taxon>
        <taxon>Bacilli</taxon>
        <taxon>Bacillales</taxon>
        <taxon>Bacillaceae</taxon>
        <taxon>Alkalicoccobacillus</taxon>
    </lineage>
</organism>
<accession>A0ABU9VM30</accession>
<dbReference type="Pfam" id="PF06338">
    <property type="entry name" value="ComK"/>
    <property type="match status" value="1"/>
</dbReference>
<keyword evidence="2" id="KW-1185">Reference proteome</keyword>
<dbReference type="InterPro" id="IPR010461">
    <property type="entry name" value="ComK"/>
</dbReference>
<dbReference type="EMBL" id="JBCITK010000001">
    <property type="protein sequence ID" value="MEN0644965.1"/>
    <property type="molecule type" value="Genomic_DNA"/>
</dbReference>
<protein>
    <submittedName>
        <fullName evidence="1">Competence protein ComK</fullName>
    </submittedName>
</protein>
<gene>
    <name evidence="1" type="ORF">MKY91_17550</name>
</gene>
<reference evidence="1 2" key="1">
    <citation type="submission" date="2024-03" db="EMBL/GenBank/DDBJ databases">
        <title>Bacilli Hybrid Assemblies.</title>
        <authorList>
            <person name="Kovac J."/>
        </authorList>
    </citation>
    <scope>NUCLEOTIDE SEQUENCE [LARGE SCALE GENOMIC DNA]</scope>
    <source>
        <strain evidence="1 2">FSL R7-0666</strain>
    </source>
</reference>
<sequence>MQNQHSHTNTHYVDDYAISSKTLLIKPQYDMEYSAVVMEEDSTYHVSQTPLQLIKTACLTNGSSYDGRSKFSVASLGIKSKPPILISEGLGIIAAPTHSPSNPKCEWFFSRHVVAIDETMQEGKNGTQVTFRDRTKVFFHISHNQFLHALTKAHRCQAFLQNFT</sequence>
<dbReference type="RefSeq" id="WP_343131589.1">
    <property type="nucleotide sequence ID" value="NZ_JBCITK010000001.1"/>
</dbReference>